<organism evidence="2 3">
    <name type="scientific">Stanieria cyanosphaera (strain ATCC 29371 / PCC 7437)</name>
    <dbReference type="NCBI Taxonomy" id="111780"/>
    <lineage>
        <taxon>Bacteria</taxon>
        <taxon>Bacillati</taxon>
        <taxon>Cyanobacteriota</taxon>
        <taxon>Cyanophyceae</taxon>
        <taxon>Pleurocapsales</taxon>
        <taxon>Dermocarpellaceae</taxon>
        <taxon>Stanieria</taxon>
    </lineage>
</organism>
<feature type="transmembrane region" description="Helical" evidence="1">
    <location>
        <begin position="12"/>
        <end position="32"/>
    </location>
</feature>
<proteinExistence type="predicted"/>
<dbReference type="SUPFAM" id="SSF53850">
    <property type="entry name" value="Periplasmic binding protein-like II"/>
    <property type="match status" value="1"/>
</dbReference>
<dbReference type="RefSeq" id="WP_015192162.1">
    <property type="nucleotide sequence ID" value="NC_019748.1"/>
</dbReference>
<evidence type="ECO:0000313" key="2">
    <source>
        <dbReference type="EMBL" id="AFZ34489.1"/>
    </source>
</evidence>
<dbReference type="eggNOG" id="COG1653">
    <property type="taxonomic scope" value="Bacteria"/>
</dbReference>
<dbReference type="InterPro" id="IPR006059">
    <property type="entry name" value="SBP"/>
</dbReference>
<dbReference type="OrthoDB" id="8871943at2"/>
<keyword evidence="1" id="KW-0812">Transmembrane</keyword>
<accession>K9XQX5</accession>
<evidence type="ECO:0000256" key="1">
    <source>
        <dbReference type="SAM" id="Phobius"/>
    </source>
</evidence>
<dbReference type="STRING" id="111780.Sta7437_0906"/>
<dbReference type="AlphaFoldDB" id="K9XQX5"/>
<dbReference type="EMBL" id="CP003653">
    <property type="protein sequence ID" value="AFZ34489.1"/>
    <property type="molecule type" value="Genomic_DNA"/>
</dbReference>
<protein>
    <submittedName>
        <fullName evidence="2">Carbohydrate ABC transporter substrate-binding protein, CUT1 family</fullName>
    </submittedName>
</protein>
<name>K9XQX5_STAC7</name>
<dbReference type="Gene3D" id="3.40.190.10">
    <property type="entry name" value="Periplasmic binding protein-like II"/>
    <property type="match status" value="1"/>
</dbReference>
<dbReference type="KEGG" id="scs:Sta7437_0906"/>
<dbReference type="PROSITE" id="PS51257">
    <property type="entry name" value="PROKAR_LIPOPROTEIN"/>
    <property type="match status" value="1"/>
</dbReference>
<keyword evidence="1" id="KW-1133">Transmembrane helix</keyword>
<dbReference type="PANTHER" id="PTHR43649:SF12">
    <property type="entry name" value="DIACETYLCHITOBIOSE BINDING PROTEIN DASA"/>
    <property type="match status" value="1"/>
</dbReference>
<gene>
    <name evidence="2" type="ordered locus">Sta7437_0906</name>
</gene>
<keyword evidence="1" id="KW-0472">Membrane</keyword>
<dbReference type="InterPro" id="IPR050490">
    <property type="entry name" value="Bact_solute-bd_prot1"/>
</dbReference>
<reference evidence="3" key="1">
    <citation type="journal article" date="2013" name="Proc. Natl. Acad. Sci. U.S.A.">
        <title>Improving the coverage of the cyanobacterial phylum using diversity-driven genome sequencing.</title>
        <authorList>
            <person name="Shih P.M."/>
            <person name="Wu D."/>
            <person name="Latifi A."/>
            <person name="Axen S.D."/>
            <person name="Fewer D.P."/>
            <person name="Talla E."/>
            <person name="Calteau A."/>
            <person name="Cai F."/>
            <person name="Tandeau de Marsac N."/>
            <person name="Rippka R."/>
            <person name="Herdman M."/>
            <person name="Sivonen K."/>
            <person name="Coursin T."/>
            <person name="Laurent T."/>
            <person name="Goodwin L."/>
            <person name="Nolan M."/>
            <person name="Davenport K.W."/>
            <person name="Han C.S."/>
            <person name="Rubin E.M."/>
            <person name="Eisen J.A."/>
            <person name="Woyke T."/>
            <person name="Gugger M."/>
            <person name="Kerfeld C.A."/>
        </authorList>
    </citation>
    <scope>NUCLEOTIDE SEQUENCE [LARGE SCALE GENOMIC DNA]</scope>
    <source>
        <strain evidence="3">ATCC 29371 / PCC 7437</strain>
    </source>
</reference>
<sequence>MLPFNRWQKRLIFIYLPLIAIVSIIIACSNTSNSNLSQVNQSTNSSDTLQIWWDKGYIPEEDEILQKLVNNWQQKTGNQVELTFYTADEITQKTKRAIEAGNPPDVLFSSRAEYPLLAWQGKLADVSEVIKPIEKLYSTTALKAAYLYNQKAEQKSYYAVPLHQATIHIFYWQDWLKQVGKTAQDIPQDWDNFWQFWQPISEQIKTQAQSEIYALGIPISVEASDTYYLFEQILEAYDVEILDSEGNLLIDQPQVRQGIITCLQWYQQLYQQGYIPPQALQWLDPDNNRNLLNRQVLMTPNPTLSIASAVRQDPETYFNKLGIAEFPRKPNGEPMRHIVSVRQAVILAGAKQEKIAKEFLTYLIQPEVIADYLKSAGGRYVPVMTAARKDKFWQNQADPHIYTAVKTLIDQPTRLFYSVQNPAYSLVLEQNIWGQALKKIILEDISPEQAADSAIAQIQQIFAQWQ</sequence>
<dbReference type="PANTHER" id="PTHR43649">
    <property type="entry name" value="ARABINOSE-BINDING PROTEIN-RELATED"/>
    <property type="match status" value="1"/>
</dbReference>
<dbReference type="Pfam" id="PF13416">
    <property type="entry name" value="SBP_bac_8"/>
    <property type="match status" value="1"/>
</dbReference>
<dbReference type="Proteomes" id="UP000010473">
    <property type="component" value="Chromosome"/>
</dbReference>
<keyword evidence="3" id="KW-1185">Reference proteome</keyword>
<evidence type="ECO:0000313" key="3">
    <source>
        <dbReference type="Proteomes" id="UP000010473"/>
    </source>
</evidence>
<dbReference type="HOGENOM" id="CLU_031285_13_1_3"/>